<feature type="domain" description="CBM6" evidence="8">
    <location>
        <begin position="181"/>
        <end position="305"/>
    </location>
</feature>
<gene>
    <name evidence="9" type="ORF">PVT68_17575</name>
</gene>
<dbReference type="PANTHER" id="PTHR43118:SF1">
    <property type="entry name" value="RHAMNOGALACTURONAN LYASE (EUROFUNG)"/>
    <property type="match status" value="1"/>
</dbReference>
<keyword evidence="4" id="KW-0326">Glycosidase</keyword>
<dbReference type="InterPro" id="IPR041624">
    <property type="entry name" value="RGI_lyase"/>
</dbReference>
<feature type="compositionally biased region" description="Polar residues" evidence="5">
    <location>
        <begin position="128"/>
        <end position="141"/>
    </location>
</feature>
<dbReference type="PROSITE" id="PS51175">
    <property type="entry name" value="CBM6"/>
    <property type="match status" value="1"/>
</dbReference>
<proteinExistence type="predicted"/>
<keyword evidence="1 6" id="KW-0732">Signal</keyword>
<dbReference type="SUPFAM" id="SSF49384">
    <property type="entry name" value="Carbohydrate-binding domain"/>
    <property type="match status" value="1"/>
</dbReference>
<dbReference type="CDD" id="cd04082">
    <property type="entry name" value="CBM35_pectate_lyase-like"/>
    <property type="match status" value="1"/>
</dbReference>
<accession>A0ABY8NCA6</accession>
<keyword evidence="2" id="KW-0378">Hydrolase</keyword>
<dbReference type="RefSeq" id="WP_280320383.1">
    <property type="nucleotide sequence ID" value="NZ_CP118605.1"/>
</dbReference>
<dbReference type="PROSITE" id="PS00561">
    <property type="entry name" value="CBM2_A"/>
    <property type="match status" value="1"/>
</dbReference>
<evidence type="ECO:0000313" key="9">
    <source>
        <dbReference type="EMBL" id="WGL16559.1"/>
    </source>
</evidence>
<reference evidence="9 10" key="1">
    <citation type="submission" date="2023-02" db="EMBL/GenBank/DDBJ databases">
        <title>Description and genomic characterization of Microbulbifer bruguierae sp. nov., isolated from the sediment of mangrove plant Bruguiera sexangula.</title>
        <authorList>
            <person name="Long M."/>
        </authorList>
    </citation>
    <scope>NUCLEOTIDE SEQUENCE [LARGE SCALE GENOMIC DNA]</scope>
    <source>
        <strain evidence="9 10">H12</strain>
    </source>
</reference>
<dbReference type="EMBL" id="CP118605">
    <property type="protein sequence ID" value="WGL16559.1"/>
    <property type="molecule type" value="Genomic_DNA"/>
</dbReference>
<evidence type="ECO:0000259" key="7">
    <source>
        <dbReference type="PROSITE" id="PS51173"/>
    </source>
</evidence>
<dbReference type="InterPro" id="IPR008979">
    <property type="entry name" value="Galactose-bd-like_sf"/>
</dbReference>
<dbReference type="SUPFAM" id="SSF49785">
    <property type="entry name" value="Galactose-binding domain-like"/>
    <property type="match status" value="1"/>
</dbReference>
<evidence type="ECO:0000259" key="8">
    <source>
        <dbReference type="PROSITE" id="PS51175"/>
    </source>
</evidence>
<feature type="chain" id="PRO_5046055359" evidence="6">
    <location>
        <begin position="30"/>
        <end position="894"/>
    </location>
</feature>
<dbReference type="Pfam" id="PF18370">
    <property type="entry name" value="RGI_lyase"/>
    <property type="match status" value="1"/>
</dbReference>
<evidence type="ECO:0000256" key="3">
    <source>
        <dbReference type="ARBA" id="ARBA00023157"/>
    </source>
</evidence>
<evidence type="ECO:0000256" key="2">
    <source>
        <dbReference type="ARBA" id="ARBA00022801"/>
    </source>
</evidence>
<dbReference type="Gene3D" id="2.60.40.10">
    <property type="entry name" value="Immunoglobulins"/>
    <property type="match status" value="1"/>
</dbReference>
<dbReference type="InterPro" id="IPR013783">
    <property type="entry name" value="Ig-like_fold"/>
</dbReference>
<dbReference type="Gene3D" id="2.60.120.260">
    <property type="entry name" value="Galactose-binding domain-like"/>
    <property type="match status" value="1"/>
</dbReference>
<dbReference type="SUPFAM" id="SSF69318">
    <property type="entry name" value="Integrin alpha N-terminal domain"/>
    <property type="match status" value="1"/>
</dbReference>
<keyword evidence="10" id="KW-1185">Reference proteome</keyword>
<dbReference type="PROSITE" id="PS51173">
    <property type="entry name" value="CBM2"/>
    <property type="match status" value="1"/>
</dbReference>
<dbReference type="InterPro" id="IPR001919">
    <property type="entry name" value="CBD2"/>
</dbReference>
<dbReference type="Pfam" id="PF03422">
    <property type="entry name" value="CBM_6"/>
    <property type="match status" value="1"/>
</dbReference>
<feature type="signal peptide" evidence="6">
    <location>
        <begin position="1"/>
        <end position="29"/>
    </location>
</feature>
<dbReference type="Proteomes" id="UP001236500">
    <property type="component" value="Chromosome"/>
</dbReference>
<protein>
    <submittedName>
        <fullName evidence="9">Cellulose binding domain-containing protein</fullName>
    </submittedName>
</protein>
<evidence type="ECO:0000256" key="4">
    <source>
        <dbReference type="ARBA" id="ARBA00023295"/>
    </source>
</evidence>
<dbReference type="InterPro" id="IPR018366">
    <property type="entry name" value="CBM2_CS"/>
</dbReference>
<feature type="domain" description="CBM2" evidence="7">
    <location>
        <begin position="28"/>
        <end position="140"/>
    </location>
</feature>
<dbReference type="InterPro" id="IPR008965">
    <property type="entry name" value="CBM2/CBM3_carb-bd_dom_sf"/>
</dbReference>
<evidence type="ECO:0000256" key="5">
    <source>
        <dbReference type="SAM" id="MobiDB-lite"/>
    </source>
</evidence>
<organism evidence="9 10">
    <name type="scientific">Microbulbifer bruguierae</name>
    <dbReference type="NCBI Taxonomy" id="3029061"/>
    <lineage>
        <taxon>Bacteria</taxon>
        <taxon>Pseudomonadati</taxon>
        <taxon>Pseudomonadota</taxon>
        <taxon>Gammaproteobacteria</taxon>
        <taxon>Cellvibrionales</taxon>
        <taxon>Microbulbiferaceae</taxon>
        <taxon>Microbulbifer</taxon>
    </lineage>
</organism>
<name>A0ABY8NCA6_9GAMM</name>
<feature type="compositionally biased region" description="Low complexity" evidence="5">
    <location>
        <begin position="142"/>
        <end position="177"/>
    </location>
</feature>
<dbReference type="PANTHER" id="PTHR43118">
    <property type="entry name" value="RHAMNOGALACTURONAN LYASE (EUROFUNG)"/>
    <property type="match status" value="1"/>
</dbReference>
<dbReference type="InterPro" id="IPR028994">
    <property type="entry name" value="Integrin_alpha_N"/>
</dbReference>
<dbReference type="CDD" id="cd10318">
    <property type="entry name" value="RGL11"/>
    <property type="match status" value="1"/>
</dbReference>
<dbReference type="Pfam" id="PF00553">
    <property type="entry name" value="CBM_2"/>
    <property type="match status" value="1"/>
</dbReference>
<dbReference type="SMART" id="SM00637">
    <property type="entry name" value="CBD_II"/>
    <property type="match status" value="1"/>
</dbReference>
<feature type="region of interest" description="Disordered" evidence="5">
    <location>
        <begin position="120"/>
        <end position="177"/>
    </location>
</feature>
<evidence type="ECO:0000256" key="6">
    <source>
        <dbReference type="SAM" id="SignalP"/>
    </source>
</evidence>
<sequence>MNQETEFLRVRFWAALAACGWLLPLQAQSQETISCDVDYPISDWNGAYQVNVGITNTGSSPIAGWALEWDVGAGETHSGGWNATITQSGTHISAANTANHWNGTIAPGATHQFGIQLSDAAPPAQVPGTFTLNGTPCNGGNSSSSSSSSSSSGGSSSSSSSSSSGASSSSGSSSSGGNAITLQENAAGFCGVDGSVDSNNAGFTGDGFANTDNLNGTRIRWSVNAASSSDYLLDWRFANGGSAARPAGVRVNGADLASVDFPTTGGWTSWSQASAVASLQAGENTVELVASSDSGLANIDALTVTGDAPNAGTCVSSGSGTYRMESLTRGVTVVPTGSGNLVSWRILGNDDPSVAFNLYRDGQKINSATITGASNYLDSGASASAQYSVRPITNGSEGAPAPAEVVFNGSGYFDVPLQRPAAGSDYTYSANDASAADLTGDGQYELIVKWDPSNSRDNSQSGITGNVYIDAYRLNGERLWRIDLGRNIRAGAHYTQFQAYDYNGDGRAEVAMKTADGTVDGNGNVIGSASADYRNSSGYILSGPEFLTIFDGLTGAAIDTVDYQPARGSVSSWGDSYGNRVDRFLAGTAWLDGSTPSLIFSRGYYTRTVIWAVDFDGQNLSTRWIFDSNQAGNEYEGQGAHSLSIADLDGDGRQDIVFGAMAIGSNGQPLWNTRMYHGDALHVSDFVPSRLGQEVFMPAEHSDQPSSRLIDGSTGSVIFQTPANGDNGRAVAGNVWAGNPGGEYWSSRVSGLLNASGTSVASKPGSTNFLIWWDGDGERELLDGTHIDKYEPSARLLTGANVVSNNSTKATPSLSADLFGDWREEVIWATSDSSALRIYATPYVTELRIPTLMHDPQYRAAIAWQNSAYNQPPHPSFYIGSEVTSYPWPDIYTP</sequence>
<dbReference type="InterPro" id="IPR034641">
    <property type="entry name" value="RGL11"/>
</dbReference>
<dbReference type="Pfam" id="PF21348">
    <property type="entry name" value="RGL11_C"/>
    <property type="match status" value="1"/>
</dbReference>
<dbReference type="Gene3D" id="2.60.40.290">
    <property type="match status" value="1"/>
</dbReference>
<dbReference type="InterPro" id="IPR049366">
    <property type="entry name" value="RGL11_C"/>
</dbReference>
<evidence type="ECO:0000313" key="10">
    <source>
        <dbReference type="Proteomes" id="UP001236500"/>
    </source>
</evidence>
<dbReference type="InterPro" id="IPR012291">
    <property type="entry name" value="CBM2_carb-bd_dom_sf"/>
</dbReference>
<keyword evidence="3" id="KW-1015">Disulfide bond</keyword>
<dbReference type="InterPro" id="IPR005084">
    <property type="entry name" value="CBM6"/>
</dbReference>
<evidence type="ECO:0000256" key="1">
    <source>
        <dbReference type="ARBA" id="ARBA00022729"/>
    </source>
</evidence>